<gene>
    <name evidence="3" type="ORF">RQM65_06550</name>
</gene>
<dbReference type="PROSITE" id="PS51898">
    <property type="entry name" value="TYR_RECOMBINASE"/>
    <property type="match status" value="1"/>
</dbReference>
<dbReference type="InterPro" id="IPR011010">
    <property type="entry name" value="DNA_brk_join_enz"/>
</dbReference>
<proteinExistence type="predicted"/>
<evidence type="ECO:0000313" key="3">
    <source>
        <dbReference type="EMBL" id="MDT7828317.1"/>
    </source>
</evidence>
<organism evidence="3 4">
    <name type="scientific">Pricia mediterranea</name>
    <dbReference type="NCBI Taxonomy" id="3076079"/>
    <lineage>
        <taxon>Bacteria</taxon>
        <taxon>Pseudomonadati</taxon>
        <taxon>Bacteroidota</taxon>
        <taxon>Flavobacteriia</taxon>
        <taxon>Flavobacteriales</taxon>
        <taxon>Flavobacteriaceae</taxon>
        <taxon>Pricia</taxon>
    </lineage>
</organism>
<reference evidence="3 4" key="1">
    <citation type="submission" date="2023-09" db="EMBL/GenBank/DDBJ databases">
        <title>Novel taxa isolated from Blanes Bay.</title>
        <authorList>
            <person name="Rey-Velasco X."/>
            <person name="Lucena T."/>
        </authorList>
    </citation>
    <scope>NUCLEOTIDE SEQUENCE [LARGE SCALE GENOMIC DNA]</scope>
    <source>
        <strain evidence="3 4">S334</strain>
    </source>
</reference>
<keyword evidence="1" id="KW-0233">DNA recombination</keyword>
<name>A0ABU3L4F7_9FLAO</name>
<dbReference type="EMBL" id="JAVTTP010000001">
    <property type="protein sequence ID" value="MDT7828317.1"/>
    <property type="molecule type" value="Genomic_DNA"/>
</dbReference>
<sequence>MANEYPLFGNGRHGKLSRMGVSAMVKKYAGSVRKIDAKLIPAGMTPYSLRHSKAILMMKSGINLICIRDFLGHRSVVSTEIYARIDNQQKLEAINATSLAPDDDGLPSWQRDNGLLH</sequence>
<dbReference type="RefSeq" id="WP_314016797.1">
    <property type="nucleotide sequence ID" value="NZ_JAVTTP010000001.1"/>
</dbReference>
<keyword evidence="4" id="KW-1185">Reference proteome</keyword>
<accession>A0ABU3L4F7</accession>
<dbReference type="InterPro" id="IPR013762">
    <property type="entry name" value="Integrase-like_cat_sf"/>
</dbReference>
<protein>
    <submittedName>
        <fullName evidence="3">Tyrosine-type recombinase/integrase</fullName>
    </submittedName>
</protein>
<comment type="caution">
    <text evidence="3">The sequence shown here is derived from an EMBL/GenBank/DDBJ whole genome shotgun (WGS) entry which is preliminary data.</text>
</comment>
<evidence type="ECO:0000256" key="1">
    <source>
        <dbReference type="ARBA" id="ARBA00023172"/>
    </source>
</evidence>
<dbReference type="Pfam" id="PF00589">
    <property type="entry name" value="Phage_integrase"/>
    <property type="match status" value="1"/>
</dbReference>
<evidence type="ECO:0000313" key="4">
    <source>
        <dbReference type="Proteomes" id="UP001250656"/>
    </source>
</evidence>
<dbReference type="Gene3D" id="1.10.443.10">
    <property type="entry name" value="Intergrase catalytic core"/>
    <property type="match status" value="1"/>
</dbReference>
<evidence type="ECO:0000259" key="2">
    <source>
        <dbReference type="PROSITE" id="PS51898"/>
    </source>
</evidence>
<feature type="domain" description="Tyr recombinase" evidence="2">
    <location>
        <begin position="1"/>
        <end position="95"/>
    </location>
</feature>
<dbReference type="InterPro" id="IPR002104">
    <property type="entry name" value="Integrase_catalytic"/>
</dbReference>
<dbReference type="Proteomes" id="UP001250656">
    <property type="component" value="Unassembled WGS sequence"/>
</dbReference>
<dbReference type="SUPFAM" id="SSF56349">
    <property type="entry name" value="DNA breaking-rejoining enzymes"/>
    <property type="match status" value="1"/>
</dbReference>